<sequence length="124" mass="13887">MSKQGYVSHNGPQPNRWTLTPERMAHLNACAAQGKFLKAAADELGVRPETIKTAALREGKQDWLRGKFPKRGRQGEGGGGIKRDAELPSKVDGEMHWYKAEDLKEPVPVPENVQAKWLTRRWAA</sequence>
<organism evidence="2 3">
    <name type="scientific">Marinobacter nauticus</name>
    <name type="common">Marinobacter hydrocarbonoclasticus</name>
    <name type="synonym">Marinobacter aquaeolei</name>
    <dbReference type="NCBI Taxonomy" id="2743"/>
    <lineage>
        <taxon>Bacteria</taxon>
        <taxon>Pseudomonadati</taxon>
        <taxon>Pseudomonadota</taxon>
        <taxon>Gammaproteobacteria</taxon>
        <taxon>Pseudomonadales</taxon>
        <taxon>Marinobacteraceae</taxon>
        <taxon>Marinobacter</taxon>
    </lineage>
</organism>
<reference evidence="2" key="1">
    <citation type="submission" date="2016-11" db="EMBL/GenBank/DDBJ databases">
        <title>Draft Genome Sequence of Marinobacter hydrocarbonoclasticus strain STW2, a polyaromatic aromatic hydrocarbon degrading and denitrifying bacterium from rhizosphere of Seagrass Enhalus acodoides.</title>
        <authorList>
            <person name="Ling J."/>
            <person name="Dong J."/>
        </authorList>
    </citation>
    <scope>NUCLEOTIDE SEQUENCE [LARGE SCALE GENOMIC DNA]</scope>
    <source>
        <strain evidence="2">STW2</strain>
    </source>
</reference>
<proteinExistence type="predicted"/>
<gene>
    <name evidence="2" type="ORF">BEE62_14715</name>
</gene>
<dbReference type="Proteomes" id="UP000183986">
    <property type="component" value="Unassembled WGS sequence"/>
</dbReference>
<name>A0A1M2V0U0_MARNT</name>
<dbReference type="RefSeq" id="WP_072677966.1">
    <property type="nucleotide sequence ID" value="NZ_MPKY01000001.1"/>
</dbReference>
<accession>A0A1M2V0U0</accession>
<comment type="caution">
    <text evidence="2">The sequence shown here is derived from an EMBL/GenBank/DDBJ whole genome shotgun (WGS) entry which is preliminary data.</text>
</comment>
<evidence type="ECO:0000313" key="3">
    <source>
        <dbReference type="Proteomes" id="UP000183986"/>
    </source>
</evidence>
<dbReference type="AlphaFoldDB" id="A0A1M2V0U0"/>
<feature type="region of interest" description="Disordered" evidence="1">
    <location>
        <begin position="66"/>
        <end position="88"/>
    </location>
</feature>
<evidence type="ECO:0000256" key="1">
    <source>
        <dbReference type="SAM" id="MobiDB-lite"/>
    </source>
</evidence>
<evidence type="ECO:0000313" key="2">
    <source>
        <dbReference type="EMBL" id="OJT01201.1"/>
    </source>
</evidence>
<protein>
    <submittedName>
        <fullName evidence="2">Uncharacterized protein</fullName>
    </submittedName>
</protein>
<dbReference type="EMBL" id="MPKY01000001">
    <property type="protein sequence ID" value="OJT01201.1"/>
    <property type="molecule type" value="Genomic_DNA"/>
</dbReference>
<keyword evidence="3" id="KW-1185">Reference proteome</keyword>